<proteinExistence type="predicted"/>
<keyword evidence="2" id="KW-1185">Reference proteome</keyword>
<feature type="non-terminal residue" evidence="1">
    <location>
        <position position="1"/>
    </location>
</feature>
<protein>
    <submittedName>
        <fullName evidence="1">Uncharacterized protein</fullName>
    </submittedName>
</protein>
<comment type="caution">
    <text evidence="1">The sequence shown here is derived from an EMBL/GenBank/DDBJ whole genome shotgun (WGS) entry which is preliminary data.</text>
</comment>
<dbReference type="EMBL" id="JAHRIO010020276">
    <property type="protein sequence ID" value="MEQ2164370.1"/>
    <property type="molecule type" value="Genomic_DNA"/>
</dbReference>
<reference evidence="1 2" key="1">
    <citation type="submission" date="2021-06" db="EMBL/GenBank/DDBJ databases">
        <authorList>
            <person name="Palmer J.M."/>
        </authorList>
    </citation>
    <scope>NUCLEOTIDE SEQUENCE [LARGE SCALE GENOMIC DNA]</scope>
    <source>
        <strain evidence="1 2">GA_2019</strain>
        <tissue evidence="1">Muscle</tissue>
    </source>
</reference>
<gene>
    <name evidence="1" type="ORF">GOODEAATRI_006057</name>
</gene>
<dbReference type="Proteomes" id="UP001476798">
    <property type="component" value="Unassembled WGS sequence"/>
</dbReference>
<name>A0ABV0MZA0_9TELE</name>
<sequence>VGLSVMEPPVRQIWKRGFHNLHRCFILHKRRHSGQAGHADIAASNHSRHVKPTLLVSRLYQPSNLRDVGQDSRLQGEMTCKSQMLMQQAGLIHPSNPGCYYYLPVTVRSMEKLVGKYSNVCSGNKHLKVTQNTLHIQVYML</sequence>
<organism evidence="1 2">
    <name type="scientific">Goodea atripinnis</name>
    <dbReference type="NCBI Taxonomy" id="208336"/>
    <lineage>
        <taxon>Eukaryota</taxon>
        <taxon>Metazoa</taxon>
        <taxon>Chordata</taxon>
        <taxon>Craniata</taxon>
        <taxon>Vertebrata</taxon>
        <taxon>Euteleostomi</taxon>
        <taxon>Actinopterygii</taxon>
        <taxon>Neopterygii</taxon>
        <taxon>Teleostei</taxon>
        <taxon>Neoteleostei</taxon>
        <taxon>Acanthomorphata</taxon>
        <taxon>Ovalentaria</taxon>
        <taxon>Atherinomorphae</taxon>
        <taxon>Cyprinodontiformes</taxon>
        <taxon>Goodeidae</taxon>
        <taxon>Goodea</taxon>
    </lineage>
</organism>
<evidence type="ECO:0000313" key="1">
    <source>
        <dbReference type="EMBL" id="MEQ2164370.1"/>
    </source>
</evidence>
<accession>A0ABV0MZA0</accession>
<evidence type="ECO:0000313" key="2">
    <source>
        <dbReference type="Proteomes" id="UP001476798"/>
    </source>
</evidence>